<dbReference type="RefSeq" id="WP_256405079.1">
    <property type="nucleotide sequence ID" value="NZ_CP187151.1"/>
</dbReference>
<dbReference type="InterPro" id="IPR002491">
    <property type="entry name" value="ABC_transptr_periplasmic_BD"/>
</dbReference>
<dbReference type="PANTHER" id="PTHR42860">
    <property type="entry name" value="VITAMIN B12-BINDING PROTEIN"/>
    <property type="match status" value="1"/>
</dbReference>
<reference evidence="3 4" key="1">
    <citation type="journal article" date="2019" name="Int. J. Syst. Evol. Microbiol.">
        <title>The Global Catalogue of Microorganisms (GCM) 10K type strain sequencing project: providing services to taxonomists for standard genome sequencing and annotation.</title>
        <authorList>
            <consortium name="The Broad Institute Genomics Platform"/>
            <consortium name="The Broad Institute Genome Sequencing Center for Infectious Disease"/>
            <person name="Wu L."/>
            <person name="Ma J."/>
        </authorList>
    </citation>
    <scope>NUCLEOTIDE SEQUENCE [LARGE SCALE GENOMIC DNA]</scope>
    <source>
        <strain evidence="3 4">CGMCC 1.10594</strain>
    </source>
</reference>
<keyword evidence="4" id="KW-1185">Reference proteome</keyword>
<organism evidence="3 4">
    <name type="scientific">Haloplanus ruber</name>
    <dbReference type="NCBI Taxonomy" id="869892"/>
    <lineage>
        <taxon>Archaea</taxon>
        <taxon>Methanobacteriati</taxon>
        <taxon>Methanobacteriota</taxon>
        <taxon>Stenosarchaea group</taxon>
        <taxon>Halobacteria</taxon>
        <taxon>Halobacteriales</taxon>
        <taxon>Haloferacaceae</taxon>
        <taxon>Haloplanus</taxon>
    </lineage>
</organism>
<dbReference type="SUPFAM" id="SSF53807">
    <property type="entry name" value="Helical backbone' metal receptor"/>
    <property type="match status" value="1"/>
</dbReference>
<sequence length="249" mass="26608">MSEPRRLVSLAPAATVTLRELGVADRLVGVTSHCPKELADVDADPAVLGGWLTPDLDRLEALDPDLVCTGDALQSDLRDAIRSRGPAVHHTDATTLDGAIEGFVELGRAVGRPDAGAALAARSRERLARLRDRAPDERPTVYCEEWAEPPMAAGNWVPEAVAAAGGHYPFVDPGERSRAVTPADVEAADPDHAVLHLCGQGTDVDPATITDRDWAIDPAVHVVDDALLNQPSPNLLDGIERLADLFHEW</sequence>
<accession>A0ABD6D3U8</accession>
<feature type="domain" description="Fe/B12 periplasmic-binding" evidence="2">
    <location>
        <begin position="6"/>
        <end position="249"/>
    </location>
</feature>
<dbReference type="Proteomes" id="UP001597075">
    <property type="component" value="Unassembled WGS sequence"/>
</dbReference>
<dbReference type="AlphaFoldDB" id="A0ABD6D3U8"/>
<keyword evidence="1" id="KW-0732">Signal</keyword>
<dbReference type="PANTHER" id="PTHR42860:SF1">
    <property type="entry name" value="VITAMIN B12-BINDING PROTEIN"/>
    <property type="match status" value="1"/>
</dbReference>
<evidence type="ECO:0000313" key="4">
    <source>
        <dbReference type="Proteomes" id="UP001597075"/>
    </source>
</evidence>
<dbReference type="PROSITE" id="PS50983">
    <property type="entry name" value="FE_B12_PBP"/>
    <property type="match status" value="1"/>
</dbReference>
<evidence type="ECO:0000259" key="2">
    <source>
        <dbReference type="PROSITE" id="PS50983"/>
    </source>
</evidence>
<comment type="caution">
    <text evidence="3">The sequence shown here is derived from an EMBL/GenBank/DDBJ whole genome shotgun (WGS) entry which is preliminary data.</text>
</comment>
<protein>
    <submittedName>
        <fullName evidence="3">Helical backbone metal receptor</fullName>
    </submittedName>
</protein>
<dbReference type="NCBIfam" id="NF038402">
    <property type="entry name" value="TroA_like"/>
    <property type="match status" value="1"/>
</dbReference>
<proteinExistence type="predicted"/>
<dbReference type="EMBL" id="JBHUDL010000010">
    <property type="protein sequence ID" value="MFD1634844.1"/>
    <property type="molecule type" value="Genomic_DNA"/>
</dbReference>
<gene>
    <name evidence="3" type="ORF">ACFSBJ_14020</name>
</gene>
<name>A0ABD6D3U8_9EURY</name>
<evidence type="ECO:0000313" key="3">
    <source>
        <dbReference type="EMBL" id="MFD1634844.1"/>
    </source>
</evidence>
<evidence type="ECO:0000256" key="1">
    <source>
        <dbReference type="ARBA" id="ARBA00022729"/>
    </source>
</evidence>
<dbReference type="InterPro" id="IPR054828">
    <property type="entry name" value="Vit_B12_bind_prot"/>
</dbReference>
<dbReference type="InterPro" id="IPR051030">
    <property type="entry name" value="Vitamin_B12-ABC_binding"/>
</dbReference>
<keyword evidence="3" id="KW-0675">Receptor</keyword>
<dbReference type="Gene3D" id="3.40.50.1980">
    <property type="entry name" value="Nitrogenase molybdenum iron protein domain"/>
    <property type="match status" value="2"/>
</dbReference>
<dbReference type="Pfam" id="PF01497">
    <property type="entry name" value="Peripla_BP_2"/>
    <property type="match status" value="1"/>
</dbReference>